<dbReference type="Proteomes" id="UP000033491">
    <property type="component" value="Unassembled WGS sequence"/>
</dbReference>
<dbReference type="OrthoDB" id="9802752at2"/>
<dbReference type="Pfam" id="PF02661">
    <property type="entry name" value="Fic"/>
    <property type="match status" value="1"/>
</dbReference>
<accession>A0A0F3RTG3</accession>
<dbReference type="InterPro" id="IPR003812">
    <property type="entry name" value="Fido"/>
</dbReference>
<dbReference type="GO" id="GO:0016301">
    <property type="term" value="F:kinase activity"/>
    <property type="evidence" value="ECO:0007669"/>
    <property type="project" value="InterPro"/>
</dbReference>
<dbReference type="NCBIfam" id="TIGR01550">
    <property type="entry name" value="DOC_P1"/>
    <property type="match status" value="1"/>
</dbReference>
<sequence>MRYLSANELVQLNQKVLSTSNQISQIRNAKGLGSIEALPRQSFFDTEAYPKLSQKLGIVFIKTINLHPFADGNKRTAVLALSVMARLNNYDLTFSIVDLNDFALMVAQLEDGQLDYDQVFQTIATHLKQR</sequence>
<protein>
    <recommendedName>
        <fullName evidence="1">Fido domain-containing protein</fullName>
    </recommendedName>
</protein>
<evidence type="ECO:0000313" key="2">
    <source>
        <dbReference type="EMBL" id="KJW13298.1"/>
    </source>
</evidence>
<dbReference type="Gene3D" id="1.20.120.1870">
    <property type="entry name" value="Fic/DOC protein, Fido domain"/>
    <property type="match status" value="1"/>
</dbReference>
<organism evidence="2 3">
    <name type="scientific">Levilactobacillus spicheri</name>
    <dbReference type="NCBI Taxonomy" id="216463"/>
    <lineage>
        <taxon>Bacteria</taxon>
        <taxon>Bacillati</taxon>
        <taxon>Bacillota</taxon>
        <taxon>Bacilli</taxon>
        <taxon>Lactobacillales</taxon>
        <taxon>Lactobacillaceae</taxon>
        <taxon>Levilactobacillus</taxon>
    </lineage>
</organism>
<dbReference type="InterPro" id="IPR036597">
    <property type="entry name" value="Fido-like_dom_sf"/>
</dbReference>
<dbReference type="SUPFAM" id="SSF140931">
    <property type="entry name" value="Fic-like"/>
    <property type="match status" value="1"/>
</dbReference>
<dbReference type="InterPro" id="IPR053737">
    <property type="entry name" value="Type_II_TA_Toxin"/>
</dbReference>
<name>A0A0F3RTG3_9LACO</name>
<gene>
    <name evidence="2" type="ORF">VC81_02180</name>
</gene>
<dbReference type="InterPro" id="IPR006440">
    <property type="entry name" value="Doc"/>
</dbReference>
<dbReference type="EMBL" id="JZCR01000006">
    <property type="protein sequence ID" value="KJW13298.1"/>
    <property type="molecule type" value="Genomic_DNA"/>
</dbReference>
<dbReference type="AlphaFoldDB" id="A0A0F3RTG3"/>
<evidence type="ECO:0000313" key="3">
    <source>
        <dbReference type="Proteomes" id="UP000033491"/>
    </source>
</evidence>
<dbReference type="PROSITE" id="PS51459">
    <property type="entry name" value="FIDO"/>
    <property type="match status" value="1"/>
</dbReference>
<dbReference type="PANTHER" id="PTHR39426:SF1">
    <property type="entry name" value="HOMOLOGY TO DEATH-ON-CURING PROTEIN OF PHAGE P1"/>
    <property type="match status" value="1"/>
</dbReference>
<reference evidence="2 3" key="1">
    <citation type="submission" date="2015-03" db="EMBL/GenBank/DDBJ databases">
        <authorList>
            <person name="Zheng J."/>
            <person name="Ganezle M."/>
        </authorList>
    </citation>
    <scope>NUCLEOTIDE SEQUENCE [LARGE SCALE GENOMIC DNA]</scope>
    <source>
        <strain evidence="2 3">LP38</strain>
    </source>
</reference>
<proteinExistence type="predicted"/>
<dbReference type="RefSeq" id="WP_045806524.1">
    <property type="nucleotide sequence ID" value="NZ_JZCR01000006.1"/>
</dbReference>
<evidence type="ECO:0000259" key="1">
    <source>
        <dbReference type="PROSITE" id="PS51459"/>
    </source>
</evidence>
<dbReference type="PATRIC" id="fig|216463.3.peg.2244"/>
<feature type="domain" description="Fido" evidence="1">
    <location>
        <begin position="4"/>
        <end position="129"/>
    </location>
</feature>
<comment type="caution">
    <text evidence="2">The sequence shown here is derived from an EMBL/GenBank/DDBJ whole genome shotgun (WGS) entry which is preliminary data.</text>
</comment>
<dbReference type="PANTHER" id="PTHR39426">
    <property type="entry name" value="HOMOLOGY TO DEATH-ON-CURING PROTEIN OF PHAGE P1"/>
    <property type="match status" value="1"/>
</dbReference>